<dbReference type="Proteomes" id="UP000054047">
    <property type="component" value="Unassembled WGS sequence"/>
</dbReference>
<protein>
    <submittedName>
        <fullName evidence="1">Uncharacterized protein</fullName>
    </submittedName>
</protein>
<reference evidence="1 2" key="1">
    <citation type="submission" date="2013-12" db="EMBL/GenBank/DDBJ databases">
        <title>Draft genome of the parsitic nematode Ancylostoma duodenale.</title>
        <authorList>
            <person name="Mitreva M."/>
        </authorList>
    </citation>
    <scope>NUCLEOTIDE SEQUENCE [LARGE SCALE GENOMIC DNA]</scope>
    <source>
        <strain evidence="1 2">Zhejiang</strain>
    </source>
</reference>
<proteinExistence type="predicted"/>
<sequence>MYSDQNRDICVRIRCFDDAPAYADSITSSRGRSHKMKVSAVGPQMRAFTLRVRQFSAQPQFTHPSVVFVKEAAGRGSRQ</sequence>
<evidence type="ECO:0000313" key="1">
    <source>
        <dbReference type="EMBL" id="KIH55311.1"/>
    </source>
</evidence>
<dbReference type="OrthoDB" id="5830646at2759"/>
<gene>
    <name evidence="1" type="ORF">ANCDUO_14534</name>
</gene>
<accession>A0A0C2GDZ1</accession>
<evidence type="ECO:0000313" key="2">
    <source>
        <dbReference type="Proteomes" id="UP000054047"/>
    </source>
</evidence>
<organism evidence="1 2">
    <name type="scientific">Ancylostoma duodenale</name>
    <dbReference type="NCBI Taxonomy" id="51022"/>
    <lineage>
        <taxon>Eukaryota</taxon>
        <taxon>Metazoa</taxon>
        <taxon>Ecdysozoa</taxon>
        <taxon>Nematoda</taxon>
        <taxon>Chromadorea</taxon>
        <taxon>Rhabditida</taxon>
        <taxon>Rhabditina</taxon>
        <taxon>Rhabditomorpha</taxon>
        <taxon>Strongyloidea</taxon>
        <taxon>Ancylostomatidae</taxon>
        <taxon>Ancylostomatinae</taxon>
        <taxon>Ancylostoma</taxon>
    </lineage>
</organism>
<dbReference type="EMBL" id="KN737577">
    <property type="protein sequence ID" value="KIH55311.1"/>
    <property type="molecule type" value="Genomic_DNA"/>
</dbReference>
<dbReference type="AlphaFoldDB" id="A0A0C2GDZ1"/>
<name>A0A0C2GDZ1_9BILA</name>
<keyword evidence="2" id="KW-1185">Reference proteome</keyword>